<feature type="signal peptide" evidence="1">
    <location>
        <begin position="1"/>
        <end position="28"/>
    </location>
</feature>
<dbReference type="KEGG" id="sdyn:Mal52_40230"/>
<dbReference type="RefSeq" id="WP_145377987.1">
    <property type="nucleotide sequence ID" value="NZ_CP036276.1"/>
</dbReference>
<organism evidence="2 3">
    <name type="scientific">Symmachiella dynata</name>
    <dbReference type="NCBI Taxonomy" id="2527995"/>
    <lineage>
        <taxon>Bacteria</taxon>
        <taxon>Pseudomonadati</taxon>
        <taxon>Planctomycetota</taxon>
        <taxon>Planctomycetia</taxon>
        <taxon>Planctomycetales</taxon>
        <taxon>Planctomycetaceae</taxon>
        <taxon>Symmachiella</taxon>
    </lineage>
</organism>
<accession>A0A517ZSR0</accession>
<sequence length="130" mass="14114" precursor="true">MARQALLLVGLLASMLATLIGCGNSARATPELGTVHGKISLNGKPLPNMLIRFETDETHNSFARSDSEGFYKAMYFVDLEGVKVGPCTARVSFDPSLGIKNVPARYSSESELKFIVNSGHNEYDINMTSN</sequence>
<dbReference type="Proteomes" id="UP000319383">
    <property type="component" value="Chromosome"/>
</dbReference>
<reference evidence="2 3" key="1">
    <citation type="submission" date="2019-02" db="EMBL/GenBank/DDBJ databases">
        <title>Deep-cultivation of Planctomycetes and their phenomic and genomic characterization uncovers novel biology.</title>
        <authorList>
            <person name="Wiegand S."/>
            <person name="Jogler M."/>
            <person name="Boedeker C."/>
            <person name="Pinto D."/>
            <person name="Vollmers J."/>
            <person name="Rivas-Marin E."/>
            <person name="Kohn T."/>
            <person name="Peeters S.H."/>
            <person name="Heuer A."/>
            <person name="Rast P."/>
            <person name="Oberbeckmann S."/>
            <person name="Bunk B."/>
            <person name="Jeske O."/>
            <person name="Meyerdierks A."/>
            <person name="Storesund J.E."/>
            <person name="Kallscheuer N."/>
            <person name="Luecker S."/>
            <person name="Lage O.M."/>
            <person name="Pohl T."/>
            <person name="Merkel B.J."/>
            <person name="Hornburger P."/>
            <person name="Mueller R.-W."/>
            <person name="Bruemmer F."/>
            <person name="Labrenz M."/>
            <person name="Spormann A.M."/>
            <person name="Op den Camp H."/>
            <person name="Overmann J."/>
            <person name="Amann R."/>
            <person name="Jetten M.S.M."/>
            <person name="Mascher T."/>
            <person name="Medema M.H."/>
            <person name="Devos D.P."/>
            <person name="Kaster A.-K."/>
            <person name="Ovreas L."/>
            <person name="Rohde M."/>
            <person name="Galperin M.Y."/>
            <person name="Jogler C."/>
        </authorList>
    </citation>
    <scope>NUCLEOTIDE SEQUENCE [LARGE SCALE GENOMIC DNA]</scope>
    <source>
        <strain evidence="2 3">Mal52</strain>
    </source>
</reference>
<proteinExistence type="predicted"/>
<feature type="chain" id="PRO_5022052810" description="Nickel uptake substrate-specific transmembrane region" evidence="1">
    <location>
        <begin position="29"/>
        <end position="130"/>
    </location>
</feature>
<dbReference type="PROSITE" id="PS51257">
    <property type="entry name" value="PROKAR_LIPOPROTEIN"/>
    <property type="match status" value="1"/>
</dbReference>
<evidence type="ECO:0008006" key="4">
    <source>
        <dbReference type="Google" id="ProtNLM"/>
    </source>
</evidence>
<gene>
    <name evidence="2" type="ORF">Mal52_40230</name>
</gene>
<keyword evidence="1" id="KW-0732">Signal</keyword>
<evidence type="ECO:0000256" key="1">
    <source>
        <dbReference type="SAM" id="SignalP"/>
    </source>
</evidence>
<evidence type="ECO:0000313" key="2">
    <source>
        <dbReference type="EMBL" id="QDU45529.1"/>
    </source>
</evidence>
<dbReference type="AlphaFoldDB" id="A0A517ZSR0"/>
<dbReference type="EMBL" id="CP036276">
    <property type="protein sequence ID" value="QDU45529.1"/>
    <property type="molecule type" value="Genomic_DNA"/>
</dbReference>
<keyword evidence="3" id="KW-1185">Reference proteome</keyword>
<name>A0A517ZSR0_9PLAN</name>
<evidence type="ECO:0000313" key="3">
    <source>
        <dbReference type="Proteomes" id="UP000319383"/>
    </source>
</evidence>
<protein>
    <recommendedName>
        <fullName evidence="4">Nickel uptake substrate-specific transmembrane region</fullName>
    </recommendedName>
</protein>